<dbReference type="EMBL" id="SRIB01000004">
    <property type="protein sequence ID" value="TFZ40712.1"/>
    <property type="molecule type" value="Genomic_DNA"/>
</dbReference>
<protein>
    <submittedName>
        <fullName evidence="3">GAF domain-containing protein</fullName>
    </submittedName>
</protein>
<feature type="domain" description="GAF" evidence="2">
    <location>
        <begin position="56"/>
        <end position="156"/>
    </location>
</feature>
<dbReference type="OrthoDB" id="9796252at2"/>
<evidence type="ECO:0000256" key="1">
    <source>
        <dbReference type="ARBA" id="ARBA00038454"/>
    </source>
</evidence>
<dbReference type="Pfam" id="PF13185">
    <property type="entry name" value="GAF_2"/>
    <property type="match status" value="1"/>
</dbReference>
<comment type="similarity">
    <text evidence="1">Belongs to the free Met sulfoxide reductase family.</text>
</comment>
<dbReference type="PANTHER" id="PTHR21021:SF15">
    <property type="entry name" value="FREE METHIONINE-R-SULFOXIDE REDUCTASE"/>
    <property type="match status" value="1"/>
</dbReference>
<name>A0A4Z0D749_9FIRM</name>
<dbReference type="InterPro" id="IPR051330">
    <property type="entry name" value="Phosphatase_reg/MetRdx"/>
</dbReference>
<proteinExistence type="inferred from homology"/>
<dbReference type="AlphaFoldDB" id="A0A4Z0D749"/>
<organism evidence="3 4">
    <name type="scientific">Soehngenia longivitae</name>
    <dbReference type="NCBI Taxonomy" id="2562294"/>
    <lineage>
        <taxon>Bacteria</taxon>
        <taxon>Bacillati</taxon>
        <taxon>Bacillota</taxon>
        <taxon>Tissierellia</taxon>
        <taxon>Tissierellales</taxon>
        <taxon>Tissierellaceae</taxon>
        <taxon>Soehngenia</taxon>
    </lineage>
</organism>
<sequence length="167" mass="19067">MIKTDSINKMNEIDRLKYMNLLLKGQLSSETDILANLSNSTAIIKACIDNINWSGFYFIKDSELVLGPFQGLPACNRIKIGKGVCGTSVAKKEPIIVDNVNEFEGHIACDENSRSEIVIPIIQFEKVFGVLDIDSPYFNRFNQLHLKYLTEFVSIMNNYIKWDDFLY</sequence>
<dbReference type="RefSeq" id="WP_135270738.1">
    <property type="nucleotide sequence ID" value="NZ_SRIB01000004.1"/>
</dbReference>
<dbReference type="SUPFAM" id="SSF55781">
    <property type="entry name" value="GAF domain-like"/>
    <property type="match status" value="1"/>
</dbReference>
<accession>A0A4Z0D749</accession>
<dbReference type="InterPro" id="IPR003018">
    <property type="entry name" value="GAF"/>
</dbReference>
<dbReference type="GO" id="GO:0005829">
    <property type="term" value="C:cytosol"/>
    <property type="evidence" value="ECO:0007669"/>
    <property type="project" value="TreeGrafter"/>
</dbReference>
<dbReference type="Gene3D" id="3.30.450.40">
    <property type="match status" value="1"/>
</dbReference>
<comment type="caution">
    <text evidence="3">The sequence shown here is derived from an EMBL/GenBank/DDBJ whole genome shotgun (WGS) entry which is preliminary data.</text>
</comment>
<reference evidence="3 4" key="1">
    <citation type="submission" date="2019-03" db="EMBL/GenBank/DDBJ databases">
        <title>Draft genome sequence data and analysis of a Fermenting Bacterium, Soehngenia longevitae strain 1933PT, isolated from petroleum reservoir in Azerbaijan.</title>
        <authorList>
            <person name="Grouzdev D.S."/>
            <person name="Bidzhieva S.K."/>
            <person name="Sokolova D.S."/>
            <person name="Tourova T.P."/>
            <person name="Poltaraus A.B."/>
            <person name="Nazina T.N."/>
        </authorList>
    </citation>
    <scope>NUCLEOTIDE SEQUENCE [LARGE SCALE GENOMIC DNA]</scope>
    <source>
        <strain evidence="3 4">1933P</strain>
    </source>
</reference>
<dbReference type="GO" id="GO:0033745">
    <property type="term" value="F:L-methionine-(R)-S-oxide reductase activity"/>
    <property type="evidence" value="ECO:0007669"/>
    <property type="project" value="TreeGrafter"/>
</dbReference>
<evidence type="ECO:0000313" key="4">
    <source>
        <dbReference type="Proteomes" id="UP000298381"/>
    </source>
</evidence>
<keyword evidence="4" id="KW-1185">Reference proteome</keyword>
<evidence type="ECO:0000259" key="2">
    <source>
        <dbReference type="Pfam" id="PF13185"/>
    </source>
</evidence>
<dbReference type="InterPro" id="IPR029016">
    <property type="entry name" value="GAF-like_dom_sf"/>
</dbReference>
<dbReference type="Proteomes" id="UP000298381">
    <property type="component" value="Unassembled WGS sequence"/>
</dbReference>
<evidence type="ECO:0000313" key="3">
    <source>
        <dbReference type="EMBL" id="TFZ40712.1"/>
    </source>
</evidence>
<gene>
    <name evidence="3" type="ORF">E4100_03920</name>
</gene>
<dbReference type="PANTHER" id="PTHR21021">
    <property type="entry name" value="GAF/PUTATIVE CYTOSKELETAL PROTEIN"/>
    <property type="match status" value="1"/>
</dbReference>
<dbReference type="FunFam" id="3.30.450.40:FF:000008">
    <property type="entry name" value="GAF domain-containing proteins"/>
    <property type="match status" value="1"/>
</dbReference>